<dbReference type="OMA" id="NEFAYGH"/>
<dbReference type="PANTHER" id="PTHR33167:SF4">
    <property type="entry name" value="TRANSCRIPTION FACTOR, PUTATIVE (DUF863)-RELATED"/>
    <property type="match status" value="1"/>
</dbReference>
<dbReference type="InterPro" id="IPR008581">
    <property type="entry name" value="DUF863_pln"/>
</dbReference>
<dbReference type="PANTHER" id="PTHR33167">
    <property type="entry name" value="TRANSCRIPTION FACTOR, PUTATIVE (DUF863)-RELATED"/>
    <property type="match status" value="1"/>
</dbReference>
<evidence type="ECO:0000313" key="3">
    <source>
        <dbReference type="Proteomes" id="UP000655225"/>
    </source>
</evidence>
<protein>
    <submittedName>
        <fullName evidence="2">Uncharacterized protein</fullName>
    </submittedName>
</protein>
<proteinExistence type="predicted"/>
<comment type="caution">
    <text evidence="2">The sequence shown here is derived from an EMBL/GenBank/DDBJ whole genome shotgun (WGS) entry which is preliminary data.</text>
</comment>
<feature type="region of interest" description="Disordered" evidence="1">
    <location>
        <begin position="792"/>
        <end position="822"/>
    </location>
</feature>
<name>A0A834ZJJ9_TETSI</name>
<dbReference type="OrthoDB" id="630817at2759"/>
<feature type="region of interest" description="Disordered" evidence="1">
    <location>
        <begin position="931"/>
        <end position="955"/>
    </location>
</feature>
<accession>A0A834ZJJ9</accession>
<gene>
    <name evidence="2" type="ORF">HHK36_007303</name>
</gene>
<dbReference type="Pfam" id="PF05904">
    <property type="entry name" value="DUF863"/>
    <property type="match status" value="1"/>
</dbReference>
<keyword evidence="3" id="KW-1185">Reference proteome</keyword>
<evidence type="ECO:0000256" key="1">
    <source>
        <dbReference type="SAM" id="MobiDB-lite"/>
    </source>
</evidence>
<reference evidence="2 3" key="1">
    <citation type="submission" date="2020-04" db="EMBL/GenBank/DDBJ databases">
        <title>Plant Genome Project.</title>
        <authorList>
            <person name="Zhang R.-G."/>
        </authorList>
    </citation>
    <scope>NUCLEOTIDE SEQUENCE [LARGE SCALE GENOMIC DNA]</scope>
    <source>
        <strain evidence="2">YNK0</strain>
        <tissue evidence="2">Leaf</tissue>
    </source>
</reference>
<feature type="compositionally biased region" description="Polar residues" evidence="1">
    <location>
        <begin position="806"/>
        <end position="822"/>
    </location>
</feature>
<dbReference type="Proteomes" id="UP000655225">
    <property type="component" value="Unassembled WGS sequence"/>
</dbReference>
<sequence length="1064" mass="118615">MGAKVQCKSYLSGYYFMRDLNEDANSGSWPLYYEDKTLKSGHYHNGFLPRPALDEYLAYDKEVLKQTMLKHETIFRNQVLELHRLYRIQRDLMDEIKSKELHKHPLPVEKSQSSSFSSQMPSEDAQKTWHIPSLPLTNSVCSRLSISGADNIQSPLSFIKGKSIQAGPVPSQNGGSLKDCELLESKGKKLWRKMFDLQLPADEYIDGEERKQFEEEKVSGVSEVASYPPKINCEVAAESDLCLRRTLADLNEPIEVEEATASAFVDFLGPVTCHREIQGQDLSVKRNSGFRDMPTKFSQNTQKVMGNGSRSNILHLENEGSRQEWLSYNLEAGQSGGNLNSFPRSFCPEELPIPSEPFQIEPKKAHELPTFLLSEQSKKEPWRERSVFGFEISERSCDPSTYNYVGPVVASHIPKPYPPVPQSDVVNSESSLVSSWRKPISDLRQNLMAVQAVPCFNTSAPLIKSSKSLIPSPGLIEDKWNPNSNSRSNASFGGEVSYRNSFCHGSQLESKVLKVCFSSVGHDTLTCSNENSSTSEHFAHHGPTKYFKGSDCIDVKSVKDMNLSITPPNGFQNAVVTQEDLVIIDRERKHENSPGGLPWLRVKPLCNREPAKGRECSTQMESSFLQAYSQHFVNKIETQKGPSPSFIQNSTSSACVCDAESKRIGVGDCPSERKILGFTIFDKPQISKDQSSSLRSISISRYHPSEVEEVENSGKFQALDIDLARDPTSPDSGKQLTTEDLVVENGLNNLAGFGNHINLNSCSNEEVDPRPSVPRSVVKITTEIDLEAPVIPETEEGIPPQEESLENQLETPLKSSQHNTGDSQEELVRIAADTIVSISSFGVHNCLEDATSQPSEASTRDLLHWFAEIVSSCTVDLESEVGVVLRSKDGGDHEESSSDGIDYFESMTLKLTETKVEEYCCKPQLLENQKEEETSATLLPSRPWKGQARRRRQRRDFQRDILPGLASLSRHEVTEDLQMIGGLMKATGCHWQTGLARRNAARNGWARGRRWLCGPAPTIAVSKVCPPQGQNNSEMGLEERSLAGWGKTTRRPRRQRCPAGNPPL</sequence>
<organism evidence="2 3">
    <name type="scientific">Tetracentron sinense</name>
    <name type="common">Spur-leaf</name>
    <dbReference type="NCBI Taxonomy" id="13715"/>
    <lineage>
        <taxon>Eukaryota</taxon>
        <taxon>Viridiplantae</taxon>
        <taxon>Streptophyta</taxon>
        <taxon>Embryophyta</taxon>
        <taxon>Tracheophyta</taxon>
        <taxon>Spermatophyta</taxon>
        <taxon>Magnoliopsida</taxon>
        <taxon>Trochodendrales</taxon>
        <taxon>Trochodendraceae</taxon>
        <taxon>Tetracentron</taxon>
    </lineage>
</organism>
<dbReference type="AlphaFoldDB" id="A0A834ZJJ9"/>
<feature type="region of interest" description="Disordered" evidence="1">
    <location>
        <begin position="1026"/>
        <end position="1064"/>
    </location>
</feature>
<evidence type="ECO:0000313" key="2">
    <source>
        <dbReference type="EMBL" id="KAF8408161.1"/>
    </source>
</evidence>
<dbReference type="EMBL" id="JABCRI010000004">
    <property type="protein sequence ID" value="KAF8408161.1"/>
    <property type="molecule type" value="Genomic_DNA"/>
</dbReference>